<dbReference type="PANTHER" id="PTHR12176:SF80">
    <property type="entry name" value="EEF1A LYSINE METHYLTRANSFERASE 4"/>
    <property type="match status" value="1"/>
</dbReference>
<evidence type="ECO:0000313" key="5">
    <source>
        <dbReference type="EMBL" id="PNS14796.1"/>
    </source>
</evidence>
<dbReference type="EMBL" id="NKHZ01000081">
    <property type="protein sequence ID" value="PNS14796.1"/>
    <property type="molecule type" value="Genomic_DNA"/>
</dbReference>
<feature type="domain" description="Methyltransferase" evidence="4">
    <location>
        <begin position="55"/>
        <end position="172"/>
    </location>
</feature>
<keyword evidence="3 5" id="KW-0808">Transferase</keyword>
<dbReference type="Pfam" id="PF13847">
    <property type="entry name" value="Methyltransf_31"/>
    <property type="match status" value="1"/>
</dbReference>
<evidence type="ECO:0000256" key="3">
    <source>
        <dbReference type="ARBA" id="ARBA00022679"/>
    </source>
</evidence>
<dbReference type="GO" id="GO:0008757">
    <property type="term" value="F:S-adenosylmethionine-dependent methyltransferase activity"/>
    <property type="evidence" value="ECO:0007669"/>
    <property type="project" value="InterPro"/>
</dbReference>
<dbReference type="InParanoid" id="A0A2K1QHZ7"/>
<proteinExistence type="inferred from homology"/>
<protein>
    <submittedName>
        <fullName evidence="5">Queuine tRNA-ribosyltransferase-like protein</fullName>
    </submittedName>
</protein>
<dbReference type="Gene3D" id="3.40.50.150">
    <property type="entry name" value="Vaccinia Virus protein VP39"/>
    <property type="match status" value="1"/>
</dbReference>
<gene>
    <name evidence="5" type="ORF">CAC42_2025</name>
</gene>
<keyword evidence="6" id="KW-1185">Reference proteome</keyword>
<evidence type="ECO:0000256" key="2">
    <source>
        <dbReference type="ARBA" id="ARBA00022603"/>
    </source>
</evidence>
<evidence type="ECO:0000259" key="4">
    <source>
        <dbReference type="Pfam" id="PF13847"/>
    </source>
</evidence>
<dbReference type="CDD" id="cd02440">
    <property type="entry name" value="AdoMet_MTases"/>
    <property type="match status" value="1"/>
</dbReference>
<dbReference type="AlphaFoldDB" id="A0A2K1QHZ7"/>
<evidence type="ECO:0000313" key="6">
    <source>
        <dbReference type="Proteomes" id="UP000243797"/>
    </source>
</evidence>
<comment type="similarity">
    <text evidence="1">Belongs to the methyltransferase superfamily.</text>
</comment>
<name>A0A2K1QHZ7_9PEZI</name>
<comment type="caution">
    <text evidence="5">The sequence shown here is derived from an EMBL/GenBank/DDBJ whole genome shotgun (WGS) entry which is preliminary data.</text>
</comment>
<dbReference type="InterPro" id="IPR029063">
    <property type="entry name" value="SAM-dependent_MTases_sf"/>
</dbReference>
<evidence type="ECO:0000256" key="1">
    <source>
        <dbReference type="ARBA" id="ARBA00008361"/>
    </source>
</evidence>
<reference evidence="5 6" key="1">
    <citation type="submission" date="2017-06" db="EMBL/GenBank/DDBJ databases">
        <title>Draft genome sequence of a variant of Elsinoe murrayae.</title>
        <authorList>
            <person name="Cheng Q."/>
        </authorList>
    </citation>
    <scope>NUCLEOTIDE SEQUENCE [LARGE SCALE GENOMIC DNA]</scope>
    <source>
        <strain evidence="5 6">CQ-2017a</strain>
    </source>
</reference>
<keyword evidence="2" id="KW-0489">Methyltransferase</keyword>
<dbReference type="GO" id="GO:0032259">
    <property type="term" value="P:methylation"/>
    <property type="evidence" value="ECO:0007669"/>
    <property type="project" value="UniProtKB-KW"/>
</dbReference>
<organism evidence="5 6">
    <name type="scientific">Sphaceloma murrayae</name>
    <dbReference type="NCBI Taxonomy" id="2082308"/>
    <lineage>
        <taxon>Eukaryota</taxon>
        <taxon>Fungi</taxon>
        <taxon>Dikarya</taxon>
        <taxon>Ascomycota</taxon>
        <taxon>Pezizomycotina</taxon>
        <taxon>Dothideomycetes</taxon>
        <taxon>Dothideomycetidae</taxon>
        <taxon>Myriangiales</taxon>
        <taxon>Elsinoaceae</taxon>
        <taxon>Sphaceloma</taxon>
    </lineage>
</organism>
<dbReference type="Proteomes" id="UP000243797">
    <property type="component" value="Unassembled WGS sequence"/>
</dbReference>
<sequence>MTYEEEQEALATPEYWNGRYSQADGEKPTHEWFKTYDALKPFLTRHLFEPRRPEDNPSILHLGSGDSTIPSDLASRGYKRQTCVDFSDVVVALMSKRDATKDIDWLRLDVRDMVAIGSATVDVAFDKGTMDAMIHGSPWDPPDDVLENTARYMDEVRRVLKPDGVFLYITFRQPHFVKPLLNRDGGWDLEMENLAEDASSFDYFGFRLTKKRV</sequence>
<dbReference type="SUPFAM" id="SSF53335">
    <property type="entry name" value="S-adenosyl-L-methionine-dependent methyltransferases"/>
    <property type="match status" value="1"/>
</dbReference>
<accession>A0A2K1QHZ7</accession>
<dbReference type="InterPro" id="IPR025714">
    <property type="entry name" value="Methyltranfer_dom"/>
</dbReference>
<dbReference type="OrthoDB" id="411785at2759"/>
<dbReference type="InterPro" id="IPR051419">
    <property type="entry name" value="Lys/N-term_MeTrsfase_sf"/>
</dbReference>
<dbReference type="PANTHER" id="PTHR12176">
    <property type="entry name" value="SAM-DEPENDENT METHYLTRANSFERASE SUPERFAMILY PROTEIN"/>
    <property type="match status" value="1"/>
</dbReference>